<feature type="domain" description="HTH araC/xylS-type" evidence="4">
    <location>
        <begin position="139"/>
        <end position="237"/>
    </location>
</feature>
<dbReference type="InterPro" id="IPR018060">
    <property type="entry name" value="HTH_AraC"/>
</dbReference>
<dbReference type="PANTHER" id="PTHR43280">
    <property type="entry name" value="ARAC-FAMILY TRANSCRIPTIONAL REGULATOR"/>
    <property type="match status" value="1"/>
</dbReference>
<organism evidence="5 6">
    <name type="scientific">Tenacibaculum platacis</name>
    <dbReference type="NCBI Taxonomy" id="3137852"/>
    <lineage>
        <taxon>Bacteria</taxon>
        <taxon>Pseudomonadati</taxon>
        <taxon>Bacteroidota</taxon>
        <taxon>Flavobacteriia</taxon>
        <taxon>Flavobacteriales</taxon>
        <taxon>Flavobacteriaceae</taxon>
        <taxon>Tenacibaculum</taxon>
    </lineage>
</organism>
<comment type="caution">
    <text evidence="5">The sequence shown here is derived from an EMBL/GenBank/DDBJ whole genome shotgun (WGS) entry which is preliminary data.</text>
</comment>
<keyword evidence="1" id="KW-0805">Transcription regulation</keyword>
<name>A0ABM9P6K6_9FLAO</name>
<evidence type="ECO:0000313" key="6">
    <source>
        <dbReference type="Proteomes" id="UP001497416"/>
    </source>
</evidence>
<keyword evidence="6" id="KW-1185">Reference proteome</keyword>
<accession>A0ABM9P6K6</accession>
<keyword evidence="2" id="KW-0238">DNA-binding</keyword>
<dbReference type="EMBL" id="CAXIXY010000009">
    <property type="protein sequence ID" value="CAL2094521.1"/>
    <property type="molecule type" value="Genomic_DNA"/>
</dbReference>
<dbReference type="Pfam" id="PF12833">
    <property type="entry name" value="HTH_18"/>
    <property type="match status" value="2"/>
</dbReference>
<proteinExistence type="predicted"/>
<dbReference type="PANTHER" id="PTHR43280:SF2">
    <property type="entry name" value="HTH-TYPE TRANSCRIPTIONAL REGULATOR EXSA"/>
    <property type="match status" value="1"/>
</dbReference>
<sequence>MISKFTPEVNKIYFLETHSLFHILKGKGTIEVDFKNYLNWDDKLIFLEKGQYIKFSSDSFVVRRIDFDNQVLFKNQDVRILFKHLVSLGYIDYLDCKDCQEYLSNTIFSSQKDIIDISVNQWYWQNPFKADKKEYQIIFDIKEVIDQEFKNHLSVEELIKKISKNNKNINYLLKNKIGLTIKKLEVNKRLIEDQKLIAFTDNPIKQIAYEQGYKDVAYFNKNFKKNTGITPSEFRDQIGFQLDDQFENDLFQIIHDYHTSQKSLSFYADKLHITEKTLNKKVRQKLNTSVGQLIRQEIIRTSKELLLNGEKIKNIAFYLGFEEANHFSTFFKHYTQLTPTQFLKKYNS</sequence>
<evidence type="ECO:0000256" key="2">
    <source>
        <dbReference type="ARBA" id="ARBA00023125"/>
    </source>
</evidence>
<dbReference type="Proteomes" id="UP001497416">
    <property type="component" value="Unassembled WGS sequence"/>
</dbReference>
<evidence type="ECO:0000259" key="4">
    <source>
        <dbReference type="PROSITE" id="PS01124"/>
    </source>
</evidence>
<keyword evidence="3" id="KW-0804">Transcription</keyword>
<evidence type="ECO:0000256" key="3">
    <source>
        <dbReference type="ARBA" id="ARBA00023163"/>
    </source>
</evidence>
<evidence type="ECO:0000256" key="1">
    <source>
        <dbReference type="ARBA" id="ARBA00023015"/>
    </source>
</evidence>
<dbReference type="RefSeq" id="WP_348713960.1">
    <property type="nucleotide sequence ID" value="NZ_CAXIXY010000009.1"/>
</dbReference>
<dbReference type="PROSITE" id="PS01124">
    <property type="entry name" value="HTH_ARAC_FAMILY_2"/>
    <property type="match status" value="2"/>
</dbReference>
<protein>
    <submittedName>
        <fullName evidence="5">AraC family transcriptional regulator, transcriptional activator of pobA</fullName>
    </submittedName>
</protein>
<dbReference type="SUPFAM" id="SSF46689">
    <property type="entry name" value="Homeodomain-like"/>
    <property type="match status" value="2"/>
</dbReference>
<dbReference type="InterPro" id="IPR009057">
    <property type="entry name" value="Homeodomain-like_sf"/>
</dbReference>
<feature type="domain" description="HTH araC/xylS-type" evidence="4">
    <location>
        <begin position="248"/>
        <end position="345"/>
    </location>
</feature>
<gene>
    <name evidence="5" type="ORF">T190607A01A_70049</name>
</gene>
<evidence type="ECO:0000313" key="5">
    <source>
        <dbReference type="EMBL" id="CAL2094521.1"/>
    </source>
</evidence>
<dbReference type="SMART" id="SM00342">
    <property type="entry name" value="HTH_ARAC"/>
    <property type="match status" value="2"/>
</dbReference>
<dbReference type="Gene3D" id="1.10.10.60">
    <property type="entry name" value="Homeodomain-like"/>
    <property type="match status" value="2"/>
</dbReference>
<dbReference type="PRINTS" id="PR00032">
    <property type="entry name" value="HTHARAC"/>
</dbReference>
<dbReference type="InterPro" id="IPR020449">
    <property type="entry name" value="Tscrpt_reg_AraC-type_HTH"/>
</dbReference>
<reference evidence="5 6" key="1">
    <citation type="submission" date="2024-05" db="EMBL/GenBank/DDBJ databases">
        <authorList>
            <person name="Duchaud E."/>
        </authorList>
    </citation>
    <scope>NUCLEOTIDE SEQUENCE [LARGE SCALE GENOMIC DNA]</scope>
    <source>
        <strain evidence="5">Ena-SAMPLE-TAB-13-05-2024-13:56:06:370-140302</strain>
    </source>
</reference>